<keyword evidence="3 9" id="KW-0698">rRNA processing</keyword>
<keyword evidence="4 9" id="KW-0507">mRNA processing</keyword>
<evidence type="ECO:0000313" key="14">
    <source>
        <dbReference type="Proteomes" id="UP000710385"/>
    </source>
</evidence>
<feature type="active site" evidence="9">
    <location>
        <position position="124"/>
    </location>
</feature>
<reference evidence="13" key="1">
    <citation type="submission" date="2020-05" db="EMBL/GenBank/DDBJ databases">
        <title>High-Quality Genomes of Partial-Nitritation/Anammox System by Hierarchical Clustering Based Hybrid Assembly.</title>
        <authorList>
            <person name="Liu L."/>
            <person name="Wang Y."/>
            <person name="Che Y."/>
            <person name="Chen Y."/>
            <person name="Xia Y."/>
            <person name="Luo R."/>
            <person name="Cheng S.H."/>
            <person name="Zheng C."/>
            <person name="Zhang T."/>
        </authorList>
    </citation>
    <scope>NUCLEOTIDE SEQUENCE</scope>
    <source>
        <strain evidence="13">H1_PAT1</strain>
    </source>
</reference>
<dbReference type="CDD" id="cd00593">
    <property type="entry name" value="RIBOc"/>
    <property type="match status" value="1"/>
</dbReference>
<name>A0A928TSR2_UNCKA</name>
<dbReference type="GO" id="GO:0006397">
    <property type="term" value="P:mRNA processing"/>
    <property type="evidence" value="ECO:0007669"/>
    <property type="project" value="UniProtKB-UniRule"/>
</dbReference>
<keyword evidence="9" id="KW-0819">tRNA processing</keyword>
<dbReference type="SMART" id="SM00535">
    <property type="entry name" value="RIBOc"/>
    <property type="match status" value="1"/>
</dbReference>
<sequence length="237" mass="26720">MERFDYSELEKQLGYTFKDQSLLTQALTHRSYINEHADFPYPHNERLEFLGDAVLELIVTEYLYSHYENPEGDLTNWRAALVNAKTLAGIANQLHFEEYLLMSRGEAKDANSKARMYILANAIEAIIGAIYMDGGNDAAKGFIDRHILSHLDFILKNELYIDPKSKFQETAQELLGITPSYKVLEETGPDHAKEFTVGVFLDKELVAVGKGTSKQEAQISAAEAGLEEKGWRTKPGK</sequence>
<comment type="function">
    <text evidence="9">Digests double-stranded RNA. Involved in the processing of primary rRNA transcript to yield the immediate precursors to the large and small rRNAs (23S and 16S). Processes some mRNAs, and tRNAs when they are encoded in the rRNA operon. Processes pre-crRNA and tracrRNA of type II CRISPR loci if present in the organism.</text>
</comment>
<feature type="binding site" evidence="9">
    <location>
        <position position="121"/>
    </location>
    <ligand>
        <name>Mg(2+)</name>
        <dbReference type="ChEBI" id="CHEBI:18420"/>
    </ligand>
</feature>
<evidence type="ECO:0000256" key="7">
    <source>
        <dbReference type="ARBA" id="ARBA00022801"/>
    </source>
</evidence>
<keyword evidence="9" id="KW-0963">Cytoplasm</keyword>
<comment type="caution">
    <text evidence="13">The sequence shown here is derived from an EMBL/GenBank/DDBJ whole genome shotgun (WGS) entry which is preliminary data.</text>
</comment>
<dbReference type="InterPro" id="IPR014720">
    <property type="entry name" value="dsRBD_dom"/>
</dbReference>
<keyword evidence="9" id="KW-0479">Metal-binding</keyword>
<dbReference type="PROSITE" id="PS00517">
    <property type="entry name" value="RNASE_3_1"/>
    <property type="match status" value="1"/>
</dbReference>
<dbReference type="GO" id="GO:0003725">
    <property type="term" value="F:double-stranded RNA binding"/>
    <property type="evidence" value="ECO:0007669"/>
    <property type="project" value="TreeGrafter"/>
</dbReference>
<organism evidence="13 14">
    <name type="scientific">candidate division WWE3 bacterium</name>
    <dbReference type="NCBI Taxonomy" id="2053526"/>
    <lineage>
        <taxon>Bacteria</taxon>
        <taxon>Katanobacteria</taxon>
    </lineage>
</organism>
<dbReference type="EC" id="3.1.26.3" evidence="9"/>
<comment type="cofactor">
    <cofactor evidence="9">
        <name>Mg(2+)</name>
        <dbReference type="ChEBI" id="CHEBI:18420"/>
    </cofactor>
</comment>
<dbReference type="SUPFAM" id="SSF69065">
    <property type="entry name" value="RNase III domain-like"/>
    <property type="match status" value="1"/>
</dbReference>
<dbReference type="CDD" id="cd10845">
    <property type="entry name" value="DSRM_RNAse_III_family"/>
    <property type="match status" value="1"/>
</dbReference>
<dbReference type="GO" id="GO:0008033">
    <property type="term" value="P:tRNA processing"/>
    <property type="evidence" value="ECO:0007669"/>
    <property type="project" value="UniProtKB-KW"/>
</dbReference>
<dbReference type="Gene3D" id="1.10.1520.10">
    <property type="entry name" value="Ribonuclease III domain"/>
    <property type="match status" value="1"/>
</dbReference>
<dbReference type="Pfam" id="PF14622">
    <property type="entry name" value="Ribonucleas_3_3"/>
    <property type="match status" value="1"/>
</dbReference>
<dbReference type="EMBL" id="JABTTY010000001">
    <property type="protein sequence ID" value="MBE7525078.1"/>
    <property type="molecule type" value="Genomic_DNA"/>
</dbReference>
<gene>
    <name evidence="9 13" type="primary">rnc</name>
    <name evidence="13" type="ORF">HS096_01620</name>
</gene>
<dbReference type="InterPro" id="IPR036389">
    <property type="entry name" value="RNase_III_sf"/>
</dbReference>
<dbReference type="Proteomes" id="UP000710385">
    <property type="component" value="Unassembled WGS sequence"/>
</dbReference>
<dbReference type="GO" id="GO:0010468">
    <property type="term" value="P:regulation of gene expression"/>
    <property type="evidence" value="ECO:0007669"/>
    <property type="project" value="TreeGrafter"/>
</dbReference>
<evidence type="ECO:0000256" key="9">
    <source>
        <dbReference type="HAMAP-Rule" id="MF_00104"/>
    </source>
</evidence>
<evidence type="ECO:0000256" key="8">
    <source>
        <dbReference type="ARBA" id="ARBA00022884"/>
    </source>
</evidence>
<evidence type="ECO:0000313" key="13">
    <source>
        <dbReference type="EMBL" id="MBE7525078.1"/>
    </source>
</evidence>
<comment type="subunit">
    <text evidence="9">Homodimer.</text>
</comment>
<dbReference type="AlphaFoldDB" id="A0A928TSR2"/>
<keyword evidence="5 9" id="KW-0540">Nuclease</keyword>
<evidence type="ECO:0000256" key="5">
    <source>
        <dbReference type="ARBA" id="ARBA00022722"/>
    </source>
</evidence>
<comment type="subcellular location">
    <subcellularLocation>
        <location evidence="9">Cytoplasm</location>
    </subcellularLocation>
</comment>
<feature type="active site" evidence="9">
    <location>
        <position position="52"/>
    </location>
</feature>
<feature type="binding site" evidence="9">
    <location>
        <position position="124"/>
    </location>
    <ligand>
        <name>Mg(2+)</name>
        <dbReference type="ChEBI" id="CHEBI:18420"/>
    </ligand>
</feature>
<feature type="region of interest" description="Disordered" evidence="10">
    <location>
        <begin position="211"/>
        <end position="237"/>
    </location>
</feature>
<dbReference type="InterPro" id="IPR000999">
    <property type="entry name" value="RNase_III_dom"/>
</dbReference>
<feature type="domain" description="DRBM" evidence="11">
    <location>
        <begin position="162"/>
        <end position="231"/>
    </location>
</feature>
<proteinExistence type="inferred from homology"/>
<evidence type="ECO:0000256" key="10">
    <source>
        <dbReference type="SAM" id="MobiDB-lite"/>
    </source>
</evidence>
<dbReference type="PROSITE" id="PS50142">
    <property type="entry name" value="RNASE_3_2"/>
    <property type="match status" value="1"/>
</dbReference>
<dbReference type="PROSITE" id="PS50137">
    <property type="entry name" value="DS_RBD"/>
    <property type="match status" value="1"/>
</dbReference>
<feature type="domain" description="RNase III" evidence="12">
    <location>
        <begin position="6"/>
        <end position="135"/>
    </location>
</feature>
<evidence type="ECO:0000259" key="12">
    <source>
        <dbReference type="PROSITE" id="PS50142"/>
    </source>
</evidence>
<keyword evidence="9" id="KW-0699">rRNA-binding</keyword>
<dbReference type="NCBIfam" id="TIGR02191">
    <property type="entry name" value="RNaseIII"/>
    <property type="match status" value="1"/>
</dbReference>
<dbReference type="PANTHER" id="PTHR11207">
    <property type="entry name" value="RIBONUCLEASE III"/>
    <property type="match status" value="1"/>
</dbReference>
<evidence type="ECO:0000259" key="11">
    <source>
        <dbReference type="PROSITE" id="PS50137"/>
    </source>
</evidence>
<keyword evidence="7 9" id="KW-0378">Hydrolase</keyword>
<dbReference type="SMART" id="SM00358">
    <property type="entry name" value="DSRM"/>
    <property type="match status" value="1"/>
</dbReference>
<dbReference type="GO" id="GO:0006364">
    <property type="term" value="P:rRNA processing"/>
    <property type="evidence" value="ECO:0007669"/>
    <property type="project" value="UniProtKB-UniRule"/>
</dbReference>
<dbReference type="GO" id="GO:0046872">
    <property type="term" value="F:metal ion binding"/>
    <property type="evidence" value="ECO:0007669"/>
    <property type="project" value="UniProtKB-KW"/>
</dbReference>
<accession>A0A928TSR2</accession>
<dbReference type="GO" id="GO:0019843">
    <property type="term" value="F:rRNA binding"/>
    <property type="evidence" value="ECO:0007669"/>
    <property type="project" value="UniProtKB-KW"/>
</dbReference>
<dbReference type="InterPro" id="IPR011907">
    <property type="entry name" value="RNase_III"/>
</dbReference>
<keyword evidence="6 9" id="KW-0255">Endonuclease</keyword>
<feature type="binding site" evidence="9">
    <location>
        <position position="48"/>
    </location>
    <ligand>
        <name>Mg(2+)</name>
        <dbReference type="ChEBI" id="CHEBI:18420"/>
    </ligand>
</feature>
<protein>
    <recommendedName>
        <fullName evidence="9">Ribonuclease 3</fullName>
        <ecNumber evidence="9">3.1.26.3</ecNumber>
    </recommendedName>
    <alternativeName>
        <fullName evidence="9">Ribonuclease III</fullName>
        <shortName evidence="9">RNase III</shortName>
    </alternativeName>
</protein>
<dbReference type="Gene3D" id="3.30.160.20">
    <property type="match status" value="1"/>
</dbReference>
<dbReference type="HAMAP" id="MF_00104">
    <property type="entry name" value="RNase_III"/>
    <property type="match status" value="1"/>
</dbReference>
<evidence type="ECO:0000256" key="4">
    <source>
        <dbReference type="ARBA" id="ARBA00022664"/>
    </source>
</evidence>
<dbReference type="PANTHER" id="PTHR11207:SF0">
    <property type="entry name" value="RIBONUCLEASE 3"/>
    <property type="match status" value="1"/>
</dbReference>
<comment type="similarity">
    <text evidence="2">Belongs to the ribonuclease III family.</text>
</comment>
<dbReference type="GO" id="GO:0004525">
    <property type="term" value="F:ribonuclease III activity"/>
    <property type="evidence" value="ECO:0007669"/>
    <property type="project" value="UniProtKB-UniRule"/>
</dbReference>
<evidence type="ECO:0000256" key="6">
    <source>
        <dbReference type="ARBA" id="ARBA00022759"/>
    </source>
</evidence>
<dbReference type="SUPFAM" id="SSF54768">
    <property type="entry name" value="dsRNA-binding domain-like"/>
    <property type="match status" value="1"/>
</dbReference>
<dbReference type="Pfam" id="PF00035">
    <property type="entry name" value="dsrm"/>
    <property type="match status" value="1"/>
</dbReference>
<evidence type="ECO:0000256" key="2">
    <source>
        <dbReference type="ARBA" id="ARBA00010183"/>
    </source>
</evidence>
<keyword evidence="8 9" id="KW-0694">RNA-binding</keyword>
<dbReference type="GO" id="GO:0005737">
    <property type="term" value="C:cytoplasm"/>
    <property type="evidence" value="ECO:0007669"/>
    <property type="project" value="UniProtKB-SubCell"/>
</dbReference>
<dbReference type="FunFam" id="1.10.1520.10:FF:000001">
    <property type="entry name" value="Ribonuclease 3"/>
    <property type="match status" value="1"/>
</dbReference>
<evidence type="ECO:0000256" key="1">
    <source>
        <dbReference type="ARBA" id="ARBA00000109"/>
    </source>
</evidence>
<keyword evidence="9" id="KW-0460">Magnesium</keyword>
<comment type="catalytic activity">
    <reaction evidence="1 9">
        <text>Endonucleolytic cleavage to 5'-phosphomonoester.</text>
        <dbReference type="EC" id="3.1.26.3"/>
    </reaction>
</comment>
<evidence type="ECO:0000256" key="3">
    <source>
        <dbReference type="ARBA" id="ARBA00022552"/>
    </source>
</evidence>